<dbReference type="InterPro" id="IPR001487">
    <property type="entry name" value="Bromodomain"/>
</dbReference>
<dbReference type="GO" id="GO:0006355">
    <property type="term" value="P:regulation of DNA-templated transcription"/>
    <property type="evidence" value="ECO:0007669"/>
    <property type="project" value="TreeGrafter"/>
</dbReference>
<evidence type="ECO:0000256" key="1">
    <source>
        <dbReference type="ARBA" id="ARBA00023117"/>
    </source>
</evidence>
<dbReference type="Gene3D" id="3.30.710.10">
    <property type="entry name" value="Potassium Channel Kv1.1, Chain A"/>
    <property type="match status" value="1"/>
</dbReference>
<feature type="domain" description="Bromo" evidence="4">
    <location>
        <begin position="404"/>
        <end position="469"/>
    </location>
</feature>
<dbReference type="SMART" id="SM00297">
    <property type="entry name" value="BROMO"/>
    <property type="match status" value="1"/>
</dbReference>
<dbReference type="InterPro" id="IPR036427">
    <property type="entry name" value="Bromodomain-like_sf"/>
</dbReference>
<dbReference type="PANTHER" id="PTHR22880">
    <property type="entry name" value="FALZ-RELATED BROMODOMAIN-CONTAINING PROTEINS"/>
    <property type="match status" value="1"/>
</dbReference>
<organism evidence="6 7">
    <name type="scientific">Phyllachora maydis</name>
    <dbReference type="NCBI Taxonomy" id="1825666"/>
    <lineage>
        <taxon>Eukaryota</taxon>
        <taxon>Fungi</taxon>
        <taxon>Dikarya</taxon>
        <taxon>Ascomycota</taxon>
        <taxon>Pezizomycotina</taxon>
        <taxon>Sordariomycetes</taxon>
        <taxon>Sordariomycetidae</taxon>
        <taxon>Phyllachorales</taxon>
        <taxon>Phyllachoraceae</taxon>
        <taxon>Phyllachora</taxon>
    </lineage>
</organism>
<feature type="domain" description="BTB" evidence="5">
    <location>
        <begin position="111"/>
        <end position="180"/>
    </location>
</feature>
<evidence type="ECO:0000313" key="7">
    <source>
        <dbReference type="Proteomes" id="UP001217918"/>
    </source>
</evidence>
<evidence type="ECO:0000259" key="4">
    <source>
        <dbReference type="PROSITE" id="PS50014"/>
    </source>
</evidence>
<dbReference type="Gene3D" id="1.20.920.10">
    <property type="entry name" value="Bromodomain-like"/>
    <property type="match status" value="1"/>
</dbReference>
<evidence type="ECO:0000313" key="6">
    <source>
        <dbReference type="EMBL" id="KAK2070261.1"/>
    </source>
</evidence>
<name>A0AAD9MES7_9PEZI</name>
<evidence type="ECO:0000259" key="5">
    <source>
        <dbReference type="PROSITE" id="PS50097"/>
    </source>
</evidence>
<evidence type="ECO:0000256" key="3">
    <source>
        <dbReference type="SAM" id="MobiDB-lite"/>
    </source>
</evidence>
<dbReference type="Pfam" id="PF00439">
    <property type="entry name" value="Bromodomain"/>
    <property type="match status" value="1"/>
</dbReference>
<proteinExistence type="predicted"/>
<dbReference type="SUPFAM" id="SSF54695">
    <property type="entry name" value="POZ domain"/>
    <property type="match status" value="1"/>
</dbReference>
<dbReference type="AlphaFoldDB" id="A0AAD9MES7"/>
<dbReference type="Proteomes" id="UP001217918">
    <property type="component" value="Unassembled WGS sequence"/>
</dbReference>
<dbReference type="PANTHER" id="PTHR22880:SF225">
    <property type="entry name" value="BROMODOMAIN-CONTAINING PROTEIN BET-1-RELATED"/>
    <property type="match status" value="1"/>
</dbReference>
<dbReference type="GO" id="GO:0000785">
    <property type="term" value="C:chromatin"/>
    <property type="evidence" value="ECO:0007669"/>
    <property type="project" value="TreeGrafter"/>
</dbReference>
<feature type="compositionally biased region" description="Low complexity" evidence="3">
    <location>
        <begin position="289"/>
        <end position="298"/>
    </location>
</feature>
<feature type="region of interest" description="Disordered" evidence="3">
    <location>
        <begin position="282"/>
        <end position="373"/>
    </location>
</feature>
<dbReference type="PROSITE" id="PS50097">
    <property type="entry name" value="BTB"/>
    <property type="match status" value="1"/>
</dbReference>
<sequence length="500" mass="54891">MEVPNADRRTSNPDFFGVFEVIYKAVPLPRKEDISSGKHEILLPLLTLIVAADGDLTSKMGDDTAARKHHCDCACSSVHGCCNGNGTGNGTGTGTGTDAPFSWLDPHPIFVIILVGPEEQPFGIQKDFLCARSAHYKKLFTGEDGQTNTVEHIVSLPETPVEVFAYAQNYLFTGRVFPNSEHLPSYDILIGVWKLGHHLEIDGLCEATLDAMSECRRITQLIPATPLLVQVWEDTPEGSSIRKLLLSWAAEYMRSSDSRAEFARSLPQGVLSELVVAMSSLDNDSPIPTASTSSSSTAGQKRPGAGAHCVEVEDGDEAQPPASKRARHSDVVPREATSPAPSKAAIKKPPLRASLPASKPAPRRRSGAASSDLQWSTQQKLTFCSDLLTRMLSGPGFWTRLVGPFKEPVDPSQDGVPDYLEKVTKPMDLGTMKAKMDRNEYANEEEFVADMNQIFNNCYTYWSKKDAMWAACERLQKTFEERYACMNKWLSKMAGEEPSS</sequence>
<gene>
    <name evidence="6" type="ORF">P8C59_004772</name>
</gene>
<keyword evidence="1 2" id="KW-0103">Bromodomain</keyword>
<dbReference type="InterPro" id="IPR050935">
    <property type="entry name" value="Bromo_chromatin_reader"/>
</dbReference>
<evidence type="ECO:0000256" key="2">
    <source>
        <dbReference type="PROSITE-ProRule" id="PRU00035"/>
    </source>
</evidence>
<keyword evidence="7" id="KW-1185">Reference proteome</keyword>
<dbReference type="SUPFAM" id="SSF47370">
    <property type="entry name" value="Bromodomain"/>
    <property type="match status" value="1"/>
</dbReference>
<dbReference type="PROSITE" id="PS50014">
    <property type="entry name" value="BROMODOMAIN_2"/>
    <property type="match status" value="1"/>
</dbReference>
<accession>A0AAD9MES7</accession>
<dbReference type="InterPro" id="IPR011333">
    <property type="entry name" value="SKP1/BTB/POZ_sf"/>
</dbReference>
<reference evidence="6" key="1">
    <citation type="journal article" date="2023" name="Mol. Plant Microbe Interact.">
        <title>Elucidating the Obligate Nature and Biological Capacity of an Invasive Fungal Corn Pathogen.</title>
        <authorList>
            <person name="MacCready J.S."/>
            <person name="Roggenkamp E.M."/>
            <person name="Gdanetz K."/>
            <person name="Chilvers M.I."/>
        </authorList>
    </citation>
    <scope>NUCLEOTIDE SEQUENCE</scope>
    <source>
        <strain evidence="6">PM02</strain>
    </source>
</reference>
<dbReference type="PRINTS" id="PR00503">
    <property type="entry name" value="BROMODOMAIN"/>
</dbReference>
<protein>
    <submittedName>
        <fullName evidence="6">Uncharacterized protein</fullName>
    </submittedName>
</protein>
<comment type="caution">
    <text evidence="6">The sequence shown here is derived from an EMBL/GenBank/DDBJ whole genome shotgun (WGS) entry which is preliminary data.</text>
</comment>
<dbReference type="GO" id="GO:0005634">
    <property type="term" value="C:nucleus"/>
    <property type="evidence" value="ECO:0007669"/>
    <property type="project" value="TreeGrafter"/>
</dbReference>
<dbReference type="GO" id="GO:0006338">
    <property type="term" value="P:chromatin remodeling"/>
    <property type="evidence" value="ECO:0007669"/>
    <property type="project" value="TreeGrafter"/>
</dbReference>
<dbReference type="EMBL" id="JAQQPM010000003">
    <property type="protein sequence ID" value="KAK2070261.1"/>
    <property type="molecule type" value="Genomic_DNA"/>
</dbReference>
<dbReference type="InterPro" id="IPR000210">
    <property type="entry name" value="BTB/POZ_dom"/>
</dbReference>